<protein>
    <recommendedName>
        <fullName evidence="5">Peptidase M12A domain-containing protein</fullName>
    </recommendedName>
</protein>
<proteinExistence type="predicted"/>
<evidence type="ECO:0000313" key="4">
    <source>
        <dbReference type="Proteomes" id="UP000186922"/>
    </source>
</evidence>
<dbReference type="OrthoDB" id="2820488at2759"/>
<accession>A0A1D1W0Y6</accession>
<feature type="signal peptide" evidence="2">
    <location>
        <begin position="1"/>
        <end position="19"/>
    </location>
</feature>
<feature type="chain" id="PRO_5008899074" description="Peptidase M12A domain-containing protein" evidence="2">
    <location>
        <begin position="20"/>
        <end position="312"/>
    </location>
</feature>
<dbReference type="GO" id="GO:0008237">
    <property type="term" value="F:metallopeptidase activity"/>
    <property type="evidence" value="ECO:0007669"/>
    <property type="project" value="InterPro"/>
</dbReference>
<dbReference type="Proteomes" id="UP000186922">
    <property type="component" value="Unassembled WGS sequence"/>
</dbReference>
<feature type="region of interest" description="Disordered" evidence="1">
    <location>
        <begin position="288"/>
        <end position="312"/>
    </location>
</feature>
<keyword evidence="2" id="KW-0732">Signal</keyword>
<dbReference type="EMBL" id="BDGG01000014">
    <property type="protein sequence ID" value="GAV07071.1"/>
    <property type="molecule type" value="Genomic_DNA"/>
</dbReference>
<reference evidence="3 4" key="1">
    <citation type="journal article" date="2016" name="Nat. Commun.">
        <title>Extremotolerant tardigrade genome and improved radiotolerance of human cultured cells by tardigrade-unique protein.</title>
        <authorList>
            <person name="Hashimoto T."/>
            <person name="Horikawa D.D."/>
            <person name="Saito Y."/>
            <person name="Kuwahara H."/>
            <person name="Kozuka-Hata H."/>
            <person name="Shin-I T."/>
            <person name="Minakuchi Y."/>
            <person name="Ohishi K."/>
            <person name="Motoyama A."/>
            <person name="Aizu T."/>
            <person name="Enomoto A."/>
            <person name="Kondo K."/>
            <person name="Tanaka S."/>
            <person name="Hara Y."/>
            <person name="Koshikawa S."/>
            <person name="Sagara H."/>
            <person name="Miura T."/>
            <person name="Yokobori S."/>
            <person name="Miyagawa K."/>
            <person name="Suzuki Y."/>
            <person name="Kubo T."/>
            <person name="Oyama M."/>
            <person name="Kohara Y."/>
            <person name="Fujiyama A."/>
            <person name="Arakawa K."/>
            <person name="Katayama T."/>
            <person name="Toyoda A."/>
            <person name="Kunieda T."/>
        </authorList>
    </citation>
    <scope>NUCLEOTIDE SEQUENCE [LARGE SCALE GENOMIC DNA]</scope>
    <source>
        <strain evidence="3 4">YOKOZUNA-1</strain>
    </source>
</reference>
<keyword evidence="4" id="KW-1185">Reference proteome</keyword>
<sequence>MRLATLLLLVLAAVHHGRCAALVKTSTNYPYSAWPSNIIKYRIGPGFVNDELQALKNAMQQITEDSGRCIQFVQDTATTGPGSAPFVQINHAFPPPGNNAACWTYPGFHRGQLSSNIGQLAIAFGATGTTNADGACLGAGRERDAMAFLVNLLGQHNEWQRSDRESVMTFGATDDAGRNNLVKTSLASKMFFGKGNQLSDPYGTNQGTFDPLSITMISSERYSRDASNPVFRLANSQQVGQKAALSVADCQALMSMYGRYCPPTGSGSRPTCTTADPYAAGAVLPNNGANTNTANQPGLPLQLDANGNPVLR</sequence>
<organism evidence="3 4">
    <name type="scientific">Ramazzottius varieornatus</name>
    <name type="common">Water bear</name>
    <name type="synonym">Tardigrade</name>
    <dbReference type="NCBI Taxonomy" id="947166"/>
    <lineage>
        <taxon>Eukaryota</taxon>
        <taxon>Metazoa</taxon>
        <taxon>Ecdysozoa</taxon>
        <taxon>Tardigrada</taxon>
        <taxon>Eutardigrada</taxon>
        <taxon>Parachela</taxon>
        <taxon>Hypsibioidea</taxon>
        <taxon>Ramazzottiidae</taxon>
        <taxon>Ramazzottius</taxon>
    </lineage>
</organism>
<dbReference type="Gene3D" id="3.40.390.10">
    <property type="entry name" value="Collagenase (Catalytic Domain)"/>
    <property type="match status" value="1"/>
</dbReference>
<dbReference type="InterPro" id="IPR024079">
    <property type="entry name" value="MetalloPept_cat_dom_sf"/>
</dbReference>
<comment type="caution">
    <text evidence="3">The sequence shown here is derived from an EMBL/GenBank/DDBJ whole genome shotgun (WGS) entry which is preliminary data.</text>
</comment>
<name>A0A1D1W0Y6_RAMVA</name>
<evidence type="ECO:0008006" key="5">
    <source>
        <dbReference type="Google" id="ProtNLM"/>
    </source>
</evidence>
<dbReference type="AlphaFoldDB" id="A0A1D1W0Y6"/>
<evidence type="ECO:0000256" key="2">
    <source>
        <dbReference type="SAM" id="SignalP"/>
    </source>
</evidence>
<dbReference type="SUPFAM" id="SSF55486">
    <property type="entry name" value="Metalloproteases ('zincins'), catalytic domain"/>
    <property type="match status" value="1"/>
</dbReference>
<evidence type="ECO:0000313" key="3">
    <source>
        <dbReference type="EMBL" id="GAV07071.1"/>
    </source>
</evidence>
<gene>
    <name evidence="3" type="primary">RvY_16953-1</name>
    <name evidence="3" type="synonym">RvY_16953.1</name>
    <name evidence="3" type="ORF">RvY_16953</name>
</gene>
<evidence type="ECO:0000256" key="1">
    <source>
        <dbReference type="SAM" id="MobiDB-lite"/>
    </source>
</evidence>